<sequence>MSAPASPTYTVVSCHYGDIFWIGHMLEQVAEFSGGRVTEAVVVDQSRKSQDVLAKLPLVRSVLTFEPDKAQIAVEGHDHPSALDRAIAQTTFTTSHIIVMDSDAFPTKADWLDKADDISLALVPGSTSQTHPCLMIFPTELKAAVNFSEDYLERATRKGAPDTGRRVGVQLKSTGRPVTLLPHEPAFNGYRGSFYLGGSYYHHGHGSFVGGDHDQYKGFVSQASERLYRKRVLQNRFGLTPLDFVGLFIRYVWRRFSNRVRLAVFGPVAKPQ</sequence>
<evidence type="ECO:0000313" key="1">
    <source>
        <dbReference type="EMBL" id="CAB4561584.1"/>
    </source>
</evidence>
<protein>
    <submittedName>
        <fullName evidence="1">Unannotated protein</fullName>
    </submittedName>
</protein>
<dbReference type="AlphaFoldDB" id="A0A6J6DE95"/>
<gene>
    <name evidence="1" type="ORF">UFOPK1684_00133</name>
    <name evidence="2" type="ORF">UFOPK2158_00985</name>
</gene>
<reference evidence="1" key="1">
    <citation type="submission" date="2020-05" db="EMBL/GenBank/DDBJ databases">
        <authorList>
            <person name="Chiriac C."/>
            <person name="Salcher M."/>
            <person name="Ghai R."/>
            <person name="Kavagutti S V."/>
        </authorList>
    </citation>
    <scope>NUCLEOTIDE SEQUENCE</scope>
</reference>
<evidence type="ECO:0000313" key="2">
    <source>
        <dbReference type="EMBL" id="CAB4647041.1"/>
    </source>
</evidence>
<proteinExistence type="predicted"/>
<name>A0A6J6DE95_9ZZZZ</name>
<dbReference type="EMBL" id="CAEZVY010000103">
    <property type="protein sequence ID" value="CAB4647041.1"/>
    <property type="molecule type" value="Genomic_DNA"/>
</dbReference>
<dbReference type="EMBL" id="CAEZTM010000003">
    <property type="protein sequence ID" value="CAB4561584.1"/>
    <property type="molecule type" value="Genomic_DNA"/>
</dbReference>
<accession>A0A6J6DE95</accession>
<organism evidence="1">
    <name type="scientific">freshwater metagenome</name>
    <dbReference type="NCBI Taxonomy" id="449393"/>
    <lineage>
        <taxon>unclassified sequences</taxon>
        <taxon>metagenomes</taxon>
        <taxon>ecological metagenomes</taxon>
    </lineage>
</organism>